<accession>A0A6M3INE5</accession>
<reference evidence="2" key="1">
    <citation type="submission" date="2020-03" db="EMBL/GenBank/DDBJ databases">
        <title>The deep terrestrial virosphere.</title>
        <authorList>
            <person name="Holmfeldt K."/>
            <person name="Nilsson E."/>
            <person name="Simone D."/>
            <person name="Lopez-Fernandez M."/>
            <person name="Wu X."/>
            <person name="de Brujin I."/>
            <person name="Lundin D."/>
            <person name="Andersson A."/>
            <person name="Bertilsson S."/>
            <person name="Dopson M."/>
        </authorList>
    </citation>
    <scope>NUCLEOTIDE SEQUENCE</scope>
    <source>
        <strain evidence="2">MM415B01331</strain>
    </source>
</reference>
<proteinExistence type="predicted"/>
<dbReference type="AlphaFoldDB" id="A0A6M3INE5"/>
<gene>
    <name evidence="2" type="ORF">MM415B01331_0020</name>
</gene>
<name>A0A6M3INE5_9ZZZZ</name>
<dbReference type="PROSITE" id="PS50075">
    <property type="entry name" value="CARRIER"/>
    <property type="match status" value="1"/>
</dbReference>
<feature type="domain" description="Carrier" evidence="1">
    <location>
        <begin position="1"/>
        <end position="82"/>
    </location>
</feature>
<dbReference type="InterPro" id="IPR009081">
    <property type="entry name" value="PP-bd_ACP"/>
</dbReference>
<organism evidence="2">
    <name type="scientific">viral metagenome</name>
    <dbReference type="NCBI Taxonomy" id="1070528"/>
    <lineage>
        <taxon>unclassified sequences</taxon>
        <taxon>metagenomes</taxon>
        <taxon>organismal metagenomes</taxon>
    </lineage>
</organism>
<dbReference type="SUPFAM" id="SSF47336">
    <property type="entry name" value="ACP-like"/>
    <property type="match status" value="1"/>
</dbReference>
<dbReference type="Gene3D" id="1.10.1200.10">
    <property type="entry name" value="ACP-like"/>
    <property type="match status" value="1"/>
</dbReference>
<evidence type="ECO:0000259" key="1">
    <source>
        <dbReference type="PROSITE" id="PS50075"/>
    </source>
</evidence>
<evidence type="ECO:0000313" key="2">
    <source>
        <dbReference type="EMBL" id="QJA59190.1"/>
    </source>
</evidence>
<protein>
    <recommendedName>
        <fullName evidence="1">Carrier domain-containing protein</fullName>
    </recommendedName>
</protein>
<dbReference type="InterPro" id="IPR036736">
    <property type="entry name" value="ACP-like_sf"/>
</dbReference>
<dbReference type="Pfam" id="PF00550">
    <property type="entry name" value="PP-binding"/>
    <property type="match status" value="1"/>
</dbReference>
<sequence length="86" mass="9581">MKDKIKALIKKACKIEMGIDEIKDDALLFGQDSDLGLDSIDAIEVLIAIEKEFNIHLDIDKEDALTMFNSVGAIAKYLEKNHGCRS</sequence>
<dbReference type="EMBL" id="MT141358">
    <property type="protein sequence ID" value="QJA59190.1"/>
    <property type="molecule type" value="Genomic_DNA"/>
</dbReference>